<protein>
    <recommendedName>
        <fullName evidence="4">DUF4363 family protein</fullName>
    </recommendedName>
</protein>
<dbReference type="Pfam" id="PF14276">
    <property type="entry name" value="DUF4363"/>
    <property type="match status" value="1"/>
</dbReference>
<dbReference type="AlphaFoldDB" id="A0A1H6I580"/>
<proteinExistence type="predicted"/>
<gene>
    <name evidence="2" type="ORF">SAMN02910265_00560</name>
</gene>
<dbReference type="RefSeq" id="WP_074714362.1">
    <property type="nucleotide sequence ID" value="NZ_FNWV01000001.1"/>
</dbReference>
<evidence type="ECO:0000313" key="3">
    <source>
        <dbReference type="Proteomes" id="UP000183190"/>
    </source>
</evidence>
<accession>A0A1H6I580</accession>
<reference evidence="2 3" key="1">
    <citation type="submission" date="2016-10" db="EMBL/GenBank/DDBJ databases">
        <authorList>
            <person name="de Groot N.N."/>
        </authorList>
    </citation>
    <scope>NUCLEOTIDE SEQUENCE [LARGE SCALE GENOMIC DNA]</scope>
    <source>
        <strain evidence="2 3">YAD2003</strain>
    </source>
</reference>
<dbReference type="EMBL" id="FNWV01000001">
    <property type="protein sequence ID" value="SEH41949.1"/>
    <property type="molecule type" value="Genomic_DNA"/>
</dbReference>
<dbReference type="Proteomes" id="UP000183190">
    <property type="component" value="Unassembled WGS sequence"/>
</dbReference>
<evidence type="ECO:0000256" key="1">
    <source>
        <dbReference type="SAM" id="Coils"/>
    </source>
</evidence>
<dbReference type="OrthoDB" id="1822205at2"/>
<sequence>MTRVKISAAILLLLVGISVFSSIWVNRSCDDMLSEIDIIYDLAENGDNHKAAVNARKMNANWESFREKASVLLKYDKLVEIDRLCSRIVHLAENEEDEMTAELAELRDMLEMLKSGETPHFTSVF</sequence>
<evidence type="ECO:0008006" key="4">
    <source>
        <dbReference type="Google" id="ProtNLM"/>
    </source>
</evidence>
<evidence type="ECO:0000313" key="2">
    <source>
        <dbReference type="EMBL" id="SEH41949.1"/>
    </source>
</evidence>
<name>A0A1H6I580_RUMFL</name>
<feature type="coiled-coil region" evidence="1">
    <location>
        <begin position="89"/>
        <end position="116"/>
    </location>
</feature>
<keyword evidence="1" id="KW-0175">Coiled coil</keyword>
<dbReference type="InterPro" id="IPR025373">
    <property type="entry name" value="DUF4363"/>
</dbReference>
<organism evidence="2 3">
    <name type="scientific">Ruminococcus flavefaciens</name>
    <dbReference type="NCBI Taxonomy" id="1265"/>
    <lineage>
        <taxon>Bacteria</taxon>
        <taxon>Bacillati</taxon>
        <taxon>Bacillota</taxon>
        <taxon>Clostridia</taxon>
        <taxon>Eubacteriales</taxon>
        <taxon>Oscillospiraceae</taxon>
        <taxon>Ruminococcus</taxon>
    </lineage>
</organism>